<evidence type="ECO:0000313" key="3">
    <source>
        <dbReference type="Proteomes" id="UP000434172"/>
    </source>
</evidence>
<proteinExistence type="predicted"/>
<evidence type="ECO:0000259" key="1">
    <source>
        <dbReference type="Pfam" id="PF13577"/>
    </source>
</evidence>
<dbReference type="EMBL" id="WOWK01000006">
    <property type="protein sequence ID" value="KAF0330656.1"/>
    <property type="molecule type" value="Genomic_DNA"/>
</dbReference>
<dbReference type="Gene3D" id="3.10.450.50">
    <property type="match status" value="1"/>
</dbReference>
<comment type="caution">
    <text evidence="2">The sequence shown here is derived from an EMBL/GenBank/DDBJ whole genome shotgun (WGS) entry which is preliminary data.</text>
</comment>
<dbReference type="InterPro" id="IPR032710">
    <property type="entry name" value="NTF2-like_dom_sf"/>
</dbReference>
<feature type="domain" description="SnoaL-like" evidence="1">
    <location>
        <begin position="10"/>
        <end position="140"/>
    </location>
</feature>
<accession>A0A8H3ZWV2</accession>
<dbReference type="SUPFAM" id="SSF54427">
    <property type="entry name" value="NTF2-like"/>
    <property type="match status" value="1"/>
</dbReference>
<dbReference type="OrthoDB" id="4456362at2759"/>
<name>A0A8H3ZWV2_9PEZI</name>
<gene>
    <name evidence="2" type="ORF">GQ607_002060</name>
</gene>
<reference evidence="2 3" key="1">
    <citation type="submission" date="2019-12" db="EMBL/GenBank/DDBJ databases">
        <title>A genome sequence resource for the geographically widespread anthracnose pathogen Colletotrichum asianum.</title>
        <authorList>
            <person name="Meng Y."/>
        </authorList>
    </citation>
    <scope>NUCLEOTIDE SEQUENCE [LARGE SCALE GENOMIC DNA]</scope>
    <source>
        <strain evidence="2 3">ICMP 18580</strain>
    </source>
</reference>
<dbReference type="InterPro" id="IPR037401">
    <property type="entry name" value="SnoaL-like"/>
</dbReference>
<dbReference type="Pfam" id="PF13577">
    <property type="entry name" value="SnoaL_4"/>
    <property type="match status" value="1"/>
</dbReference>
<dbReference type="Proteomes" id="UP000434172">
    <property type="component" value="Unassembled WGS sequence"/>
</dbReference>
<dbReference type="AlphaFoldDB" id="A0A8H3ZWV2"/>
<evidence type="ECO:0000313" key="2">
    <source>
        <dbReference type="EMBL" id="KAF0330656.1"/>
    </source>
</evidence>
<sequence length="166" mass="18695">MAHVSPEVALAISRQKARYARYADTKQWDKFDKEIGLPTAQYVYCGTDGQPVVLGTQKCVFESPGACAAWFGNFFSYLETLHNIGLGDFEQIAPDQVKAVFGFEDQLFSKQLGSWAGLRGGGFYYETWKLVDGEWYIQDLRMERTYQQATFLFKVGLVGASLLGFI</sequence>
<organism evidence="2 3">
    <name type="scientific">Colletotrichum asianum</name>
    <dbReference type="NCBI Taxonomy" id="702518"/>
    <lineage>
        <taxon>Eukaryota</taxon>
        <taxon>Fungi</taxon>
        <taxon>Dikarya</taxon>
        <taxon>Ascomycota</taxon>
        <taxon>Pezizomycotina</taxon>
        <taxon>Sordariomycetes</taxon>
        <taxon>Hypocreomycetidae</taxon>
        <taxon>Glomerellales</taxon>
        <taxon>Glomerellaceae</taxon>
        <taxon>Colletotrichum</taxon>
        <taxon>Colletotrichum gloeosporioides species complex</taxon>
    </lineage>
</organism>
<keyword evidence="3" id="KW-1185">Reference proteome</keyword>
<protein>
    <submittedName>
        <fullName evidence="2">Bile acid 7-alpha</fullName>
    </submittedName>
</protein>